<dbReference type="EMBL" id="CP000434">
    <property type="protein sequence ID" value="ABH00727.1"/>
    <property type="molecule type" value="Genomic_DNA"/>
</dbReference>
<geneLocation type="plasmid" evidence="2 3">
    <name>pRHL3</name>
</geneLocation>
<keyword evidence="2" id="KW-0614">Plasmid</keyword>
<dbReference type="Proteomes" id="UP000008710">
    <property type="component" value="Plasmid pRHL3"/>
</dbReference>
<gene>
    <name evidence="2" type="ordered locus">RHA1_ro11080</name>
</gene>
<dbReference type="AlphaFoldDB" id="Q0RVF9"/>
<sequence length="178" mass="18805">MPCGGGTGKIAAAMGDLPDRPGGLMCRRRDVAPLAVASRCLALASIRAVSTFTHQLGPPGKSSRWPHFGKEGRCGLRSPSPTDQLPSSMMQTTATPWRGVSSGGAVEPIVGRCGDTIPMTIAATTRAVTRPIQRLVVEPSGVAPLPWVCPRNSVMRSPPARFDGRNCPSTRSDMSDRQ</sequence>
<feature type="region of interest" description="Disordered" evidence="1">
    <location>
        <begin position="155"/>
        <end position="178"/>
    </location>
</feature>
<evidence type="ECO:0000313" key="3">
    <source>
        <dbReference type="Proteomes" id="UP000008710"/>
    </source>
</evidence>
<dbReference type="KEGG" id="rha:RHA1_ro11080"/>
<proteinExistence type="predicted"/>
<name>Q0RVF9_RHOJR</name>
<accession>Q0RVF9</accession>
<evidence type="ECO:0000256" key="1">
    <source>
        <dbReference type="SAM" id="MobiDB-lite"/>
    </source>
</evidence>
<reference evidence="3" key="1">
    <citation type="journal article" date="2006" name="Proc. Natl. Acad. Sci. U.S.A.">
        <title>The complete genome of Rhodococcus sp. RHA1 provides insights into a catabolic powerhouse.</title>
        <authorList>
            <person name="McLeod M.P."/>
            <person name="Warren R.L."/>
            <person name="Hsiao W.W.L."/>
            <person name="Araki N."/>
            <person name="Myhre M."/>
            <person name="Fernandes C."/>
            <person name="Miyazawa D."/>
            <person name="Wong W."/>
            <person name="Lillquist A.L."/>
            <person name="Wang D."/>
            <person name="Dosanjh M."/>
            <person name="Hara H."/>
            <person name="Petrescu A."/>
            <person name="Morin R.D."/>
            <person name="Yang G."/>
            <person name="Stott J.M."/>
            <person name="Schein J.E."/>
            <person name="Shin H."/>
            <person name="Smailus D."/>
            <person name="Siddiqui A.S."/>
            <person name="Marra M.A."/>
            <person name="Jones S.J.M."/>
            <person name="Holt R."/>
            <person name="Brinkman F.S.L."/>
            <person name="Miyauchi K."/>
            <person name="Fukuda M."/>
            <person name="Davies J.E."/>
            <person name="Mohn W.W."/>
            <person name="Eltis L.D."/>
        </authorList>
    </citation>
    <scope>NUCLEOTIDE SEQUENCE [LARGE SCALE GENOMIC DNA]</scope>
    <source>
        <strain evidence="3">RHA1</strain>
    </source>
</reference>
<dbReference type="HOGENOM" id="CLU_1509463_0_0_11"/>
<protein>
    <submittedName>
        <fullName evidence="2">Uncharacterized protein</fullName>
    </submittedName>
</protein>
<evidence type="ECO:0000313" key="2">
    <source>
        <dbReference type="EMBL" id="ABH00727.1"/>
    </source>
</evidence>
<organism evidence="2 3">
    <name type="scientific">Rhodococcus jostii (strain RHA1)</name>
    <dbReference type="NCBI Taxonomy" id="101510"/>
    <lineage>
        <taxon>Bacteria</taxon>
        <taxon>Bacillati</taxon>
        <taxon>Actinomycetota</taxon>
        <taxon>Actinomycetes</taxon>
        <taxon>Mycobacteriales</taxon>
        <taxon>Nocardiaceae</taxon>
        <taxon>Rhodococcus</taxon>
    </lineage>
</organism>